<dbReference type="InterPro" id="IPR020568">
    <property type="entry name" value="Ribosomal_Su5_D2-typ_SF"/>
</dbReference>
<dbReference type="Gene3D" id="3.30.230.10">
    <property type="match status" value="1"/>
</dbReference>
<keyword evidence="2 6" id="KW-0540">Nuclease</keyword>
<name>A0A1G2KMQ9_9BACT</name>
<evidence type="ECO:0000256" key="5">
    <source>
        <dbReference type="ARBA" id="ARBA00022884"/>
    </source>
</evidence>
<keyword evidence="3 6" id="KW-0255">Endonuclease</keyword>
<dbReference type="GO" id="GO:0042781">
    <property type="term" value="F:3'-tRNA processing endoribonuclease activity"/>
    <property type="evidence" value="ECO:0007669"/>
    <property type="project" value="TreeGrafter"/>
</dbReference>
<dbReference type="GO" id="GO:0030677">
    <property type="term" value="C:ribonuclease P complex"/>
    <property type="evidence" value="ECO:0007669"/>
    <property type="project" value="TreeGrafter"/>
</dbReference>
<dbReference type="EC" id="3.1.26.5" evidence="6 7"/>
<organism evidence="8 9">
    <name type="scientific">Candidatus Sungbacteria bacterium RIFCSPHIGHO2_02_FULL_49_12</name>
    <dbReference type="NCBI Taxonomy" id="1802271"/>
    <lineage>
        <taxon>Bacteria</taxon>
        <taxon>Candidatus Sungiibacteriota</taxon>
    </lineage>
</organism>
<dbReference type="NCBIfam" id="TIGR00188">
    <property type="entry name" value="rnpA"/>
    <property type="match status" value="1"/>
</dbReference>
<accession>A0A1G2KMQ9</accession>
<dbReference type="STRING" id="1802271.A3C11_01605"/>
<comment type="function">
    <text evidence="6">RNaseP catalyzes the removal of the 5'-leader sequence from pre-tRNA to produce the mature 5'-terminus. It can also cleave other RNA substrates such as 4.5S RNA. The protein component plays an auxiliary but essential role in vivo by binding to the 5'-leader sequence and broadening the substrate specificity of the ribozyme.</text>
</comment>
<keyword evidence="4 6" id="KW-0378">Hydrolase</keyword>
<gene>
    <name evidence="6" type="primary">rnpA</name>
    <name evidence="8" type="ORF">A3C11_01605</name>
</gene>
<dbReference type="InterPro" id="IPR014721">
    <property type="entry name" value="Ribsml_uS5_D2-typ_fold_subgr"/>
</dbReference>
<comment type="caution">
    <text evidence="8">The sequence shown here is derived from an EMBL/GenBank/DDBJ whole genome shotgun (WGS) entry which is preliminary data.</text>
</comment>
<dbReference type="AlphaFoldDB" id="A0A1G2KMQ9"/>
<dbReference type="EMBL" id="MHQJ01000039">
    <property type="protein sequence ID" value="OHA00696.1"/>
    <property type="molecule type" value="Genomic_DNA"/>
</dbReference>
<evidence type="ECO:0000256" key="6">
    <source>
        <dbReference type="HAMAP-Rule" id="MF_00227"/>
    </source>
</evidence>
<dbReference type="PANTHER" id="PTHR33992">
    <property type="entry name" value="RIBONUCLEASE P PROTEIN COMPONENT"/>
    <property type="match status" value="1"/>
</dbReference>
<proteinExistence type="inferred from homology"/>
<evidence type="ECO:0000256" key="4">
    <source>
        <dbReference type="ARBA" id="ARBA00022801"/>
    </source>
</evidence>
<evidence type="ECO:0000313" key="8">
    <source>
        <dbReference type="EMBL" id="OHA00696.1"/>
    </source>
</evidence>
<protein>
    <recommendedName>
        <fullName evidence="6 7">Ribonuclease P protein component</fullName>
        <shortName evidence="6">RNase P protein</shortName>
        <shortName evidence="6">RNaseP protein</shortName>
        <ecNumber evidence="6 7">3.1.26.5</ecNumber>
    </recommendedName>
    <alternativeName>
        <fullName evidence="6">Protein C5</fullName>
    </alternativeName>
</protein>
<comment type="subunit">
    <text evidence="6">Consists of a catalytic RNA component (M1 or rnpB) and a protein subunit.</text>
</comment>
<keyword evidence="1 6" id="KW-0819">tRNA processing</keyword>
<dbReference type="Proteomes" id="UP000177362">
    <property type="component" value="Unassembled WGS sequence"/>
</dbReference>
<comment type="similarity">
    <text evidence="6">Belongs to the RnpA family.</text>
</comment>
<evidence type="ECO:0000256" key="1">
    <source>
        <dbReference type="ARBA" id="ARBA00022694"/>
    </source>
</evidence>
<evidence type="ECO:0000256" key="7">
    <source>
        <dbReference type="NCBIfam" id="TIGR00188"/>
    </source>
</evidence>
<dbReference type="Pfam" id="PF00825">
    <property type="entry name" value="Ribonuclease_P"/>
    <property type="match status" value="1"/>
</dbReference>
<evidence type="ECO:0000313" key="9">
    <source>
        <dbReference type="Proteomes" id="UP000177362"/>
    </source>
</evidence>
<comment type="catalytic activity">
    <reaction evidence="6">
        <text>Endonucleolytic cleavage of RNA, removing 5'-extranucleotides from tRNA precursor.</text>
        <dbReference type="EC" id="3.1.26.5"/>
    </reaction>
</comment>
<sequence length="112" mass="13041">MALSKTLRLRRTRDIQNVFKRSFRLETGSMVIRLHKKNSLPGRAVVIIPKKVSKRAVVRNRLRRRVAEWVRVNFKLQTKPIDIVFSLKPGVEALSRKVLQYELQGAASRLHI</sequence>
<dbReference type="InterPro" id="IPR000100">
    <property type="entry name" value="RNase_P"/>
</dbReference>
<dbReference type="GO" id="GO:0004526">
    <property type="term" value="F:ribonuclease P activity"/>
    <property type="evidence" value="ECO:0007669"/>
    <property type="project" value="UniProtKB-UniRule"/>
</dbReference>
<evidence type="ECO:0000256" key="3">
    <source>
        <dbReference type="ARBA" id="ARBA00022759"/>
    </source>
</evidence>
<evidence type="ECO:0000256" key="2">
    <source>
        <dbReference type="ARBA" id="ARBA00022722"/>
    </source>
</evidence>
<dbReference type="GO" id="GO:0001682">
    <property type="term" value="P:tRNA 5'-leader removal"/>
    <property type="evidence" value="ECO:0007669"/>
    <property type="project" value="UniProtKB-UniRule"/>
</dbReference>
<keyword evidence="5 6" id="KW-0694">RNA-binding</keyword>
<dbReference type="PANTHER" id="PTHR33992:SF1">
    <property type="entry name" value="RIBONUCLEASE P PROTEIN COMPONENT"/>
    <property type="match status" value="1"/>
</dbReference>
<dbReference type="HAMAP" id="MF_00227">
    <property type="entry name" value="RNase_P"/>
    <property type="match status" value="1"/>
</dbReference>
<dbReference type="SUPFAM" id="SSF54211">
    <property type="entry name" value="Ribosomal protein S5 domain 2-like"/>
    <property type="match status" value="1"/>
</dbReference>
<dbReference type="GO" id="GO:0000049">
    <property type="term" value="F:tRNA binding"/>
    <property type="evidence" value="ECO:0007669"/>
    <property type="project" value="UniProtKB-UniRule"/>
</dbReference>
<reference evidence="8 9" key="1">
    <citation type="journal article" date="2016" name="Nat. Commun.">
        <title>Thousands of microbial genomes shed light on interconnected biogeochemical processes in an aquifer system.</title>
        <authorList>
            <person name="Anantharaman K."/>
            <person name="Brown C.T."/>
            <person name="Hug L.A."/>
            <person name="Sharon I."/>
            <person name="Castelle C.J."/>
            <person name="Probst A.J."/>
            <person name="Thomas B.C."/>
            <person name="Singh A."/>
            <person name="Wilkins M.J."/>
            <person name="Karaoz U."/>
            <person name="Brodie E.L."/>
            <person name="Williams K.H."/>
            <person name="Hubbard S.S."/>
            <person name="Banfield J.F."/>
        </authorList>
    </citation>
    <scope>NUCLEOTIDE SEQUENCE [LARGE SCALE GENOMIC DNA]</scope>
</reference>